<feature type="transmembrane region" description="Helical" evidence="1">
    <location>
        <begin position="20"/>
        <end position="38"/>
    </location>
</feature>
<keyword evidence="1" id="KW-0812">Transmembrane</keyword>
<feature type="transmembrane region" description="Helical" evidence="1">
    <location>
        <begin position="95"/>
        <end position="114"/>
    </location>
</feature>
<feature type="transmembrane region" description="Helical" evidence="1">
    <location>
        <begin position="179"/>
        <end position="198"/>
    </location>
</feature>
<comment type="caution">
    <text evidence="2">The sequence shown here is derived from an EMBL/GenBank/DDBJ whole genome shotgun (WGS) entry which is preliminary data.</text>
</comment>
<keyword evidence="1" id="KW-0472">Membrane</keyword>
<gene>
    <name evidence="2" type="ORF">J2S63_001199</name>
</gene>
<accession>A0ABU2BTN0</accession>
<protein>
    <submittedName>
        <fullName evidence="2">4-amino-4-deoxy-L-arabinose transferase-like glycosyltransferase</fullName>
    </submittedName>
</protein>
<dbReference type="EMBL" id="JAVDYG010000001">
    <property type="protein sequence ID" value="MDR7361646.1"/>
    <property type="molecule type" value="Genomic_DNA"/>
</dbReference>
<feature type="transmembrane region" description="Helical" evidence="1">
    <location>
        <begin position="120"/>
        <end position="138"/>
    </location>
</feature>
<keyword evidence="1" id="KW-1133">Transmembrane helix</keyword>
<feature type="transmembrane region" description="Helical" evidence="1">
    <location>
        <begin position="269"/>
        <end position="290"/>
    </location>
</feature>
<evidence type="ECO:0000313" key="3">
    <source>
        <dbReference type="Proteomes" id="UP001183648"/>
    </source>
</evidence>
<feature type="transmembrane region" description="Helical" evidence="1">
    <location>
        <begin position="363"/>
        <end position="384"/>
    </location>
</feature>
<sequence length="520" mass="55837">MTGDLDSTAPRRRVPRPDLLGLLVAAASAAVFVSHGFLGRLDRDLAIYTYAGQRVADGLPPYVGIVNRSGPLSHLAPGLGIWVGRWFDAPDVTSARVLFLVLSVAAVYAAHRLGRALLGSPWLGAGVGLTLVAVHGFVDYASRGPREKTLMVLLLLLALEAVVRRRWATTGVLVSLATLTWQPVFFAAIATALVGLALERRGHRWRALLRLGIGGVVPLGAFMAWYAAIGHLQDFLDCFVLIHVRYTRQQSALHDLPRWGQDLVDHYGFSLWVMVLGLVASMVAAVVAAVRLVRVARRRTERTEEQRALDAALLAIGVGTVASLAWTVRAYNGWPDAFLVFPFAVAGIAVVLGAVRGLAGSRAAVAVALAWSVAAVALGAVYAVDSRSDGLELQRAHATAIMAAVGPDATMLSIQAPAPLVVTGHVDPIRHQMFSLGLQNYVAEIWPGGLAGLRDYLLRTRPTVVVVAAGFRPPWVEQLLEEGYARVGFDRSGGYSWFVSNEVPEERRTAAQDVLRDATG</sequence>
<name>A0ABU2BTN0_9ACTN</name>
<evidence type="ECO:0000313" key="2">
    <source>
        <dbReference type="EMBL" id="MDR7361646.1"/>
    </source>
</evidence>
<reference evidence="2 3" key="1">
    <citation type="submission" date="2023-07" db="EMBL/GenBank/DDBJ databases">
        <title>Sequencing the genomes of 1000 actinobacteria strains.</title>
        <authorList>
            <person name="Klenk H.-P."/>
        </authorList>
    </citation>
    <scope>NUCLEOTIDE SEQUENCE [LARGE SCALE GENOMIC DNA]</scope>
    <source>
        <strain evidence="2 3">DSM 19426</strain>
    </source>
</reference>
<feature type="transmembrane region" description="Helical" evidence="1">
    <location>
        <begin position="207"/>
        <end position="227"/>
    </location>
</feature>
<keyword evidence="3" id="KW-1185">Reference proteome</keyword>
<evidence type="ECO:0000256" key="1">
    <source>
        <dbReference type="SAM" id="Phobius"/>
    </source>
</evidence>
<proteinExistence type="predicted"/>
<organism evidence="2 3">
    <name type="scientific">Nocardioides marmoribigeumensis</name>
    <dbReference type="NCBI Taxonomy" id="433649"/>
    <lineage>
        <taxon>Bacteria</taxon>
        <taxon>Bacillati</taxon>
        <taxon>Actinomycetota</taxon>
        <taxon>Actinomycetes</taxon>
        <taxon>Propionibacteriales</taxon>
        <taxon>Nocardioidaceae</taxon>
        <taxon>Nocardioides</taxon>
    </lineage>
</organism>
<feature type="transmembrane region" description="Helical" evidence="1">
    <location>
        <begin position="311"/>
        <end position="331"/>
    </location>
</feature>
<dbReference type="RefSeq" id="WP_310299903.1">
    <property type="nucleotide sequence ID" value="NZ_BAAAPS010000001.1"/>
</dbReference>
<feature type="transmembrane region" description="Helical" evidence="1">
    <location>
        <begin position="337"/>
        <end position="356"/>
    </location>
</feature>
<dbReference type="Proteomes" id="UP001183648">
    <property type="component" value="Unassembled WGS sequence"/>
</dbReference>